<dbReference type="KEGG" id="vgu:HYG85_17205"/>
<accession>A0A8J8MCV4</accession>
<dbReference type="SUPFAM" id="SSF52540">
    <property type="entry name" value="P-loop containing nucleoside triphosphate hydrolases"/>
    <property type="match status" value="1"/>
</dbReference>
<keyword evidence="3" id="KW-1003">Cell membrane</keyword>
<dbReference type="PROSITE" id="PS50893">
    <property type="entry name" value="ABC_TRANSPORTER_2"/>
    <property type="match status" value="1"/>
</dbReference>
<name>A0A8J8MCV4_9FIRM</name>
<dbReference type="InterPro" id="IPR051535">
    <property type="entry name" value="Siderophore_ABC-ATPase"/>
</dbReference>
<evidence type="ECO:0000256" key="8">
    <source>
        <dbReference type="ARBA" id="ARBA00023065"/>
    </source>
</evidence>
<keyword evidence="4" id="KW-0410">Iron transport</keyword>
<gene>
    <name evidence="11" type="ORF">HYG85_17205</name>
</gene>
<evidence type="ECO:0000313" key="11">
    <source>
        <dbReference type="EMBL" id="QUH30552.1"/>
    </source>
</evidence>
<evidence type="ECO:0000256" key="6">
    <source>
        <dbReference type="ARBA" id="ARBA00022840"/>
    </source>
</evidence>
<evidence type="ECO:0000256" key="1">
    <source>
        <dbReference type="ARBA" id="ARBA00004202"/>
    </source>
</evidence>
<evidence type="ECO:0000256" key="7">
    <source>
        <dbReference type="ARBA" id="ARBA00023004"/>
    </source>
</evidence>
<keyword evidence="2" id="KW-0813">Transport</keyword>
<keyword evidence="12" id="KW-1185">Reference proteome</keyword>
<dbReference type="GO" id="GO:0016887">
    <property type="term" value="F:ATP hydrolysis activity"/>
    <property type="evidence" value="ECO:0007669"/>
    <property type="project" value="InterPro"/>
</dbReference>
<dbReference type="InterPro" id="IPR003593">
    <property type="entry name" value="AAA+_ATPase"/>
</dbReference>
<dbReference type="GO" id="GO:0005524">
    <property type="term" value="F:ATP binding"/>
    <property type="evidence" value="ECO:0007669"/>
    <property type="project" value="UniProtKB-KW"/>
</dbReference>
<evidence type="ECO:0000256" key="2">
    <source>
        <dbReference type="ARBA" id="ARBA00022448"/>
    </source>
</evidence>
<keyword evidence="6 11" id="KW-0067">ATP-binding</keyword>
<dbReference type="PANTHER" id="PTHR42771">
    <property type="entry name" value="IRON(3+)-HYDROXAMATE IMPORT ATP-BINDING PROTEIN FHUC"/>
    <property type="match status" value="1"/>
</dbReference>
<evidence type="ECO:0000259" key="10">
    <source>
        <dbReference type="PROSITE" id="PS50893"/>
    </source>
</evidence>
<dbReference type="GO" id="GO:0005886">
    <property type="term" value="C:plasma membrane"/>
    <property type="evidence" value="ECO:0007669"/>
    <property type="project" value="UniProtKB-SubCell"/>
</dbReference>
<dbReference type="EMBL" id="CP058561">
    <property type="protein sequence ID" value="QUH30552.1"/>
    <property type="molecule type" value="Genomic_DNA"/>
</dbReference>
<dbReference type="Proteomes" id="UP000677305">
    <property type="component" value="Chromosome"/>
</dbReference>
<dbReference type="SMART" id="SM00382">
    <property type="entry name" value="AAA"/>
    <property type="match status" value="1"/>
</dbReference>
<comment type="subcellular location">
    <subcellularLocation>
        <location evidence="1">Cell membrane</location>
        <topology evidence="1">Peripheral membrane protein</topology>
    </subcellularLocation>
</comment>
<sequence>MLRTNSVTINYGKNNIIDNLSLNIKKGSINTLIGTNGCGKSTLLKALSRNLKPKYGDVYLNGNSIFQMDTKLLAKEMSILPQSPNAPDDFTVFDLVSYGRYPHLDWTAKLHKEDIDIINWAIELTKMEHLKDRQVTTLSGGERQRAWIAMALCQKPNILLLDEPTTYLDINHQFEVLELVKKLNHTMKLTIVMVLHDLNQAARYSDKIIVIKDGDIYKQGNPKSIITKEILHDVFNLDVRILMDDYNDCPFFIPLMHSNRYKNPLKNISV</sequence>
<dbReference type="AlphaFoldDB" id="A0A8J8MCV4"/>
<dbReference type="FunFam" id="3.40.50.300:FF:000134">
    <property type="entry name" value="Iron-enterobactin ABC transporter ATP-binding protein"/>
    <property type="match status" value="1"/>
</dbReference>
<dbReference type="RefSeq" id="WP_113674279.1">
    <property type="nucleotide sequence ID" value="NZ_CAJXUH010000001.1"/>
</dbReference>
<proteinExistence type="predicted"/>
<evidence type="ECO:0000256" key="5">
    <source>
        <dbReference type="ARBA" id="ARBA00022741"/>
    </source>
</evidence>
<keyword evidence="9" id="KW-0472">Membrane</keyword>
<reference evidence="11 12" key="1">
    <citation type="submission" date="2020-07" db="EMBL/GenBank/DDBJ databases">
        <title>Vallitalea guaymasensis genome.</title>
        <authorList>
            <person name="Postec A."/>
        </authorList>
    </citation>
    <scope>NUCLEOTIDE SEQUENCE [LARGE SCALE GENOMIC DNA]</scope>
    <source>
        <strain evidence="11 12">Ra1766G1</strain>
    </source>
</reference>
<dbReference type="InterPro" id="IPR027417">
    <property type="entry name" value="P-loop_NTPase"/>
</dbReference>
<dbReference type="PANTHER" id="PTHR42771:SF4">
    <property type="entry name" value="IRON(3+)-HYDROXAMATE IMPORT ATP-BINDING PROTEIN FHUC"/>
    <property type="match status" value="1"/>
</dbReference>
<keyword evidence="8" id="KW-0406">Ion transport</keyword>
<keyword evidence="5" id="KW-0547">Nucleotide-binding</keyword>
<evidence type="ECO:0000256" key="9">
    <source>
        <dbReference type="ARBA" id="ARBA00023136"/>
    </source>
</evidence>
<dbReference type="GO" id="GO:0006826">
    <property type="term" value="P:iron ion transport"/>
    <property type="evidence" value="ECO:0007669"/>
    <property type="project" value="UniProtKB-KW"/>
</dbReference>
<evidence type="ECO:0000313" key="12">
    <source>
        <dbReference type="Proteomes" id="UP000677305"/>
    </source>
</evidence>
<dbReference type="OrthoDB" id="9799337at2"/>
<evidence type="ECO:0000256" key="4">
    <source>
        <dbReference type="ARBA" id="ARBA00022496"/>
    </source>
</evidence>
<dbReference type="PROSITE" id="PS00211">
    <property type="entry name" value="ABC_TRANSPORTER_1"/>
    <property type="match status" value="1"/>
</dbReference>
<dbReference type="Pfam" id="PF00005">
    <property type="entry name" value="ABC_tran"/>
    <property type="match status" value="1"/>
</dbReference>
<dbReference type="InterPro" id="IPR003439">
    <property type="entry name" value="ABC_transporter-like_ATP-bd"/>
</dbReference>
<dbReference type="Gene3D" id="3.40.50.300">
    <property type="entry name" value="P-loop containing nucleotide triphosphate hydrolases"/>
    <property type="match status" value="1"/>
</dbReference>
<dbReference type="InterPro" id="IPR017871">
    <property type="entry name" value="ABC_transporter-like_CS"/>
</dbReference>
<protein>
    <submittedName>
        <fullName evidence="11">ABC transporter ATP-binding protein</fullName>
    </submittedName>
</protein>
<organism evidence="11 12">
    <name type="scientific">Vallitalea guaymasensis</name>
    <dbReference type="NCBI Taxonomy" id="1185412"/>
    <lineage>
        <taxon>Bacteria</taxon>
        <taxon>Bacillati</taxon>
        <taxon>Bacillota</taxon>
        <taxon>Clostridia</taxon>
        <taxon>Lachnospirales</taxon>
        <taxon>Vallitaleaceae</taxon>
        <taxon>Vallitalea</taxon>
    </lineage>
</organism>
<keyword evidence="7" id="KW-0408">Iron</keyword>
<evidence type="ECO:0000256" key="3">
    <source>
        <dbReference type="ARBA" id="ARBA00022475"/>
    </source>
</evidence>
<dbReference type="CDD" id="cd03214">
    <property type="entry name" value="ABC_Iron-Siderophores_B12_Hemin"/>
    <property type="match status" value="1"/>
</dbReference>
<feature type="domain" description="ABC transporter" evidence="10">
    <location>
        <begin position="2"/>
        <end position="238"/>
    </location>
</feature>